<dbReference type="InterPro" id="IPR041711">
    <property type="entry name" value="Met-tRNA-FMT_N"/>
</dbReference>
<organism evidence="7 8">
    <name type="scientific">Candidatus Portnoybacteria bacterium CG_4_8_14_3_um_filter_44_15</name>
    <dbReference type="NCBI Taxonomy" id="1974803"/>
    <lineage>
        <taxon>Bacteria</taxon>
        <taxon>Candidatus Portnoyibacteriota</taxon>
    </lineage>
</organism>
<proteinExistence type="inferred from homology"/>
<dbReference type="InterPro" id="IPR001555">
    <property type="entry name" value="GART_AS"/>
</dbReference>
<dbReference type="SUPFAM" id="SSF50486">
    <property type="entry name" value="FMT C-terminal domain-like"/>
    <property type="match status" value="1"/>
</dbReference>
<dbReference type="NCBIfam" id="TIGR00460">
    <property type="entry name" value="fmt"/>
    <property type="match status" value="1"/>
</dbReference>
<dbReference type="InterPro" id="IPR044135">
    <property type="entry name" value="Met-tRNA-FMT_C"/>
</dbReference>
<dbReference type="SUPFAM" id="SSF53328">
    <property type="entry name" value="Formyltransferase"/>
    <property type="match status" value="1"/>
</dbReference>
<reference evidence="8" key="1">
    <citation type="submission" date="2017-09" db="EMBL/GenBank/DDBJ databases">
        <title>Depth-based differentiation of microbial function through sediment-hosted aquifers and enrichment of novel symbionts in the deep terrestrial subsurface.</title>
        <authorList>
            <person name="Probst A.J."/>
            <person name="Ladd B."/>
            <person name="Jarett J.K."/>
            <person name="Geller-Mcgrath D.E."/>
            <person name="Sieber C.M.K."/>
            <person name="Emerson J.B."/>
            <person name="Anantharaman K."/>
            <person name="Thomas B.C."/>
            <person name="Malmstrom R."/>
            <person name="Stieglmeier M."/>
            <person name="Klingl A."/>
            <person name="Woyke T."/>
            <person name="Ryan C.M."/>
            <person name="Banfield J.F."/>
        </authorList>
    </citation>
    <scope>NUCLEOTIDE SEQUENCE [LARGE SCALE GENOMIC DNA]</scope>
</reference>
<dbReference type="PANTHER" id="PTHR11138:SF5">
    <property type="entry name" value="METHIONYL-TRNA FORMYLTRANSFERASE, MITOCHONDRIAL"/>
    <property type="match status" value="1"/>
</dbReference>
<feature type="domain" description="Formyl transferase C-terminal" evidence="6">
    <location>
        <begin position="155"/>
        <end position="238"/>
    </location>
</feature>
<dbReference type="InterPro" id="IPR005794">
    <property type="entry name" value="Fmt"/>
</dbReference>
<dbReference type="EMBL" id="PFGW01000032">
    <property type="protein sequence ID" value="PIW74650.1"/>
    <property type="molecule type" value="Genomic_DNA"/>
</dbReference>
<dbReference type="InterPro" id="IPR011034">
    <property type="entry name" value="Formyl_transferase-like_C_sf"/>
</dbReference>
<dbReference type="CDD" id="cd08646">
    <property type="entry name" value="FMT_core_Met-tRNA-FMT_N"/>
    <property type="match status" value="1"/>
</dbReference>
<evidence type="ECO:0000256" key="2">
    <source>
        <dbReference type="ARBA" id="ARBA00012261"/>
    </source>
</evidence>
<feature type="non-terminal residue" evidence="7">
    <location>
        <position position="1"/>
    </location>
</feature>
<dbReference type="CDD" id="cd08704">
    <property type="entry name" value="Met_tRNA_FMT_C"/>
    <property type="match status" value="1"/>
</dbReference>
<gene>
    <name evidence="7" type="ORF">CO003_01555</name>
</gene>
<feature type="domain" description="Formyl transferase N-terminal" evidence="5">
    <location>
        <begin position="21"/>
        <end position="125"/>
    </location>
</feature>
<keyword evidence="4" id="KW-0648">Protein biosynthesis</keyword>
<evidence type="ECO:0000256" key="3">
    <source>
        <dbReference type="ARBA" id="ARBA00022679"/>
    </source>
</evidence>
<evidence type="ECO:0000313" key="8">
    <source>
        <dbReference type="Proteomes" id="UP000231673"/>
    </source>
</evidence>
<evidence type="ECO:0000313" key="7">
    <source>
        <dbReference type="EMBL" id="PIW74650.1"/>
    </source>
</evidence>
<dbReference type="Gene3D" id="3.40.50.12230">
    <property type="match status" value="1"/>
</dbReference>
<dbReference type="InterPro" id="IPR005793">
    <property type="entry name" value="Formyl_trans_C"/>
</dbReference>
<dbReference type="AlphaFoldDB" id="A0A2M7IDQ1"/>
<dbReference type="Proteomes" id="UP000231673">
    <property type="component" value="Unassembled WGS sequence"/>
</dbReference>
<keyword evidence="3 7" id="KW-0808">Transferase</keyword>
<dbReference type="GO" id="GO:0004479">
    <property type="term" value="F:methionyl-tRNA formyltransferase activity"/>
    <property type="evidence" value="ECO:0007669"/>
    <property type="project" value="UniProtKB-EC"/>
</dbReference>
<evidence type="ECO:0000256" key="1">
    <source>
        <dbReference type="ARBA" id="ARBA00010699"/>
    </source>
</evidence>
<name>A0A2M7IDQ1_9BACT</name>
<dbReference type="EC" id="2.1.2.9" evidence="2"/>
<evidence type="ECO:0000259" key="6">
    <source>
        <dbReference type="Pfam" id="PF02911"/>
    </source>
</evidence>
<comment type="similarity">
    <text evidence="1">Belongs to the Fmt family.</text>
</comment>
<dbReference type="GO" id="GO:0005829">
    <property type="term" value="C:cytosol"/>
    <property type="evidence" value="ECO:0007669"/>
    <property type="project" value="TreeGrafter"/>
</dbReference>
<evidence type="ECO:0000259" key="5">
    <source>
        <dbReference type="Pfam" id="PF00551"/>
    </source>
</evidence>
<dbReference type="InterPro" id="IPR002376">
    <property type="entry name" value="Formyl_transf_N"/>
</dbReference>
<dbReference type="PROSITE" id="PS00373">
    <property type="entry name" value="GART"/>
    <property type="match status" value="1"/>
</dbReference>
<sequence>VKQFALKQGLKISQPEKIAVAADEIKKINPDLIIVASYGQLIPQKIIELPRFKAVNIHPSLLPKYRGPSPIQTAILNGDKKTGVTLMLMDEKLDHGPIIGQKEILIGQDDDYPALEKKLARLSADFAVKTLPAYLDRKIKPKPQDESRAAYTEILTRQDGKIDWSESAEKIRRKIRAFRPWPGAWTELNGRRVKIIKAEAVKNRQPGAVKTGGGFLVLKEVQPAGKKIMSGEEFLRGYPAAALDR</sequence>
<dbReference type="PANTHER" id="PTHR11138">
    <property type="entry name" value="METHIONYL-TRNA FORMYLTRANSFERASE"/>
    <property type="match status" value="1"/>
</dbReference>
<comment type="caution">
    <text evidence="7">The sequence shown here is derived from an EMBL/GenBank/DDBJ whole genome shotgun (WGS) entry which is preliminary data.</text>
</comment>
<dbReference type="Pfam" id="PF00551">
    <property type="entry name" value="Formyl_trans_N"/>
    <property type="match status" value="1"/>
</dbReference>
<dbReference type="Pfam" id="PF02911">
    <property type="entry name" value="Formyl_trans_C"/>
    <property type="match status" value="1"/>
</dbReference>
<protein>
    <recommendedName>
        <fullName evidence="2">methionyl-tRNA formyltransferase</fullName>
        <ecNumber evidence="2">2.1.2.9</ecNumber>
    </recommendedName>
</protein>
<dbReference type="InterPro" id="IPR036477">
    <property type="entry name" value="Formyl_transf_N_sf"/>
</dbReference>
<evidence type="ECO:0000256" key="4">
    <source>
        <dbReference type="ARBA" id="ARBA00022917"/>
    </source>
</evidence>
<accession>A0A2M7IDQ1</accession>